<evidence type="ECO:0000313" key="1">
    <source>
        <dbReference type="EMBL" id="KAK3587616.1"/>
    </source>
</evidence>
<reference evidence="1" key="3">
    <citation type="submission" date="2023-05" db="EMBL/GenBank/DDBJ databases">
        <authorList>
            <person name="Smith C.H."/>
        </authorList>
    </citation>
    <scope>NUCLEOTIDE SEQUENCE</scope>
    <source>
        <strain evidence="1">CHS0354</strain>
        <tissue evidence="1">Mantle</tissue>
    </source>
</reference>
<dbReference type="AlphaFoldDB" id="A0AAE0S936"/>
<gene>
    <name evidence="1" type="ORF">CHS0354_032824</name>
</gene>
<reference evidence="1" key="1">
    <citation type="journal article" date="2021" name="Genome Biol. Evol.">
        <title>A High-Quality Reference Genome for a Parasitic Bivalve with Doubly Uniparental Inheritance (Bivalvia: Unionida).</title>
        <authorList>
            <person name="Smith C.H."/>
        </authorList>
    </citation>
    <scope>NUCLEOTIDE SEQUENCE</scope>
    <source>
        <strain evidence="1">CHS0354</strain>
    </source>
</reference>
<dbReference type="Proteomes" id="UP001195483">
    <property type="component" value="Unassembled WGS sequence"/>
</dbReference>
<protein>
    <submittedName>
        <fullName evidence="1">Uncharacterized protein</fullName>
    </submittedName>
</protein>
<comment type="caution">
    <text evidence="1">The sequence shown here is derived from an EMBL/GenBank/DDBJ whole genome shotgun (WGS) entry which is preliminary data.</text>
</comment>
<sequence length="141" mass="15858">MKRASNENLMRGLQVTSGHFARLPQNFVVSACQQIHQRAFITRASFLRVSPGDIKTVAARGNLGKGHVIVRVNVDVRVCETDLFRDGSPLPKLICVLLDKVKDPFKLEHTEDLLKDHSDEKTDVQRYKVGNIVFTFRSAAN</sequence>
<evidence type="ECO:0000313" key="2">
    <source>
        <dbReference type="Proteomes" id="UP001195483"/>
    </source>
</evidence>
<keyword evidence="2" id="KW-1185">Reference proteome</keyword>
<organism evidence="1 2">
    <name type="scientific">Potamilus streckersoni</name>
    <dbReference type="NCBI Taxonomy" id="2493646"/>
    <lineage>
        <taxon>Eukaryota</taxon>
        <taxon>Metazoa</taxon>
        <taxon>Spiralia</taxon>
        <taxon>Lophotrochozoa</taxon>
        <taxon>Mollusca</taxon>
        <taxon>Bivalvia</taxon>
        <taxon>Autobranchia</taxon>
        <taxon>Heteroconchia</taxon>
        <taxon>Palaeoheterodonta</taxon>
        <taxon>Unionida</taxon>
        <taxon>Unionoidea</taxon>
        <taxon>Unionidae</taxon>
        <taxon>Ambleminae</taxon>
        <taxon>Lampsilini</taxon>
        <taxon>Potamilus</taxon>
    </lineage>
</organism>
<proteinExistence type="predicted"/>
<name>A0AAE0S936_9BIVA</name>
<reference evidence="1" key="2">
    <citation type="journal article" date="2021" name="Genome Biol. Evol.">
        <title>Developing a high-quality reference genome for a parasitic bivalve with doubly uniparental inheritance (Bivalvia: Unionida).</title>
        <authorList>
            <person name="Smith C.H."/>
        </authorList>
    </citation>
    <scope>NUCLEOTIDE SEQUENCE</scope>
    <source>
        <strain evidence="1">CHS0354</strain>
        <tissue evidence="1">Mantle</tissue>
    </source>
</reference>
<accession>A0AAE0S936</accession>
<dbReference type="EMBL" id="JAEAOA010001935">
    <property type="protein sequence ID" value="KAK3587616.1"/>
    <property type="molecule type" value="Genomic_DNA"/>
</dbReference>